<evidence type="ECO:0000256" key="1">
    <source>
        <dbReference type="ARBA" id="ARBA00004514"/>
    </source>
</evidence>
<evidence type="ECO:0000256" key="2">
    <source>
        <dbReference type="ARBA" id="ARBA00022490"/>
    </source>
</evidence>
<dbReference type="Pfam" id="PF00240">
    <property type="entry name" value="ubiquitin"/>
    <property type="match status" value="1"/>
</dbReference>
<evidence type="ECO:0000313" key="6">
    <source>
        <dbReference type="Proteomes" id="UP001487740"/>
    </source>
</evidence>
<feature type="compositionally biased region" description="Polar residues" evidence="3">
    <location>
        <begin position="39"/>
        <end position="52"/>
    </location>
</feature>
<feature type="domain" description="Ubiquitin-like" evidence="4">
    <location>
        <begin position="59"/>
        <end position="134"/>
    </location>
</feature>
<reference evidence="5 6" key="1">
    <citation type="submission" date="2023-03" db="EMBL/GenBank/DDBJ databases">
        <title>High-quality genome of Scylla paramamosain provides insights in environmental adaptation.</title>
        <authorList>
            <person name="Zhang L."/>
        </authorList>
    </citation>
    <scope>NUCLEOTIDE SEQUENCE [LARGE SCALE GENOMIC DNA]</scope>
    <source>
        <strain evidence="5">LZ_2023a</strain>
        <tissue evidence="5">Muscle</tissue>
    </source>
</reference>
<evidence type="ECO:0000259" key="4">
    <source>
        <dbReference type="PROSITE" id="PS50053"/>
    </source>
</evidence>
<dbReference type="Gene3D" id="3.10.20.90">
    <property type="entry name" value="Phosphatidylinositol 3-kinase Catalytic Subunit, Chain A, domain 1"/>
    <property type="match status" value="1"/>
</dbReference>
<dbReference type="AlphaFoldDB" id="A0AAW0T8C3"/>
<dbReference type="PANTHER" id="PTHR46555:SF1">
    <property type="entry name" value="UBIQUITIN-LIKE PROTEIN 4A"/>
    <property type="match status" value="1"/>
</dbReference>
<dbReference type="PROSITE" id="PS50053">
    <property type="entry name" value="UBIQUITIN_2"/>
    <property type="match status" value="1"/>
</dbReference>
<dbReference type="SUPFAM" id="SSF54236">
    <property type="entry name" value="Ubiquitin-like"/>
    <property type="match status" value="1"/>
</dbReference>
<feature type="region of interest" description="Disordered" evidence="3">
    <location>
        <begin position="26"/>
        <end position="52"/>
    </location>
</feature>
<gene>
    <name evidence="5" type="ORF">O3P69_015735</name>
</gene>
<dbReference type="InterPro" id="IPR029071">
    <property type="entry name" value="Ubiquitin-like_domsf"/>
</dbReference>
<feature type="compositionally biased region" description="Basic and acidic residues" evidence="3">
    <location>
        <begin position="26"/>
        <end position="38"/>
    </location>
</feature>
<dbReference type="InterPro" id="IPR047154">
    <property type="entry name" value="UBL4A-like"/>
</dbReference>
<dbReference type="EMBL" id="JARAKH010000036">
    <property type="protein sequence ID" value="KAK8383463.1"/>
    <property type="molecule type" value="Genomic_DNA"/>
</dbReference>
<dbReference type="GO" id="GO:0051087">
    <property type="term" value="F:protein-folding chaperone binding"/>
    <property type="evidence" value="ECO:0007669"/>
    <property type="project" value="TreeGrafter"/>
</dbReference>
<comment type="subcellular location">
    <subcellularLocation>
        <location evidence="1">Cytoplasm</location>
        <location evidence="1">Cytosol</location>
    </subcellularLocation>
</comment>
<dbReference type="SMART" id="SM00213">
    <property type="entry name" value="UBQ"/>
    <property type="match status" value="1"/>
</dbReference>
<protein>
    <recommendedName>
        <fullName evidence="4">Ubiquitin-like domain-containing protein</fullName>
    </recommendedName>
</protein>
<evidence type="ECO:0000313" key="5">
    <source>
        <dbReference type="EMBL" id="KAK8383463.1"/>
    </source>
</evidence>
<dbReference type="GO" id="GO:0071818">
    <property type="term" value="C:BAT3 complex"/>
    <property type="evidence" value="ECO:0007669"/>
    <property type="project" value="TreeGrafter"/>
</dbReference>
<dbReference type="InterPro" id="IPR000626">
    <property type="entry name" value="Ubiquitin-like_dom"/>
</dbReference>
<dbReference type="Proteomes" id="UP001487740">
    <property type="component" value="Unassembled WGS sequence"/>
</dbReference>
<keyword evidence="2" id="KW-0963">Cytoplasm</keyword>
<keyword evidence="6" id="KW-1185">Reference proteome</keyword>
<accession>A0AAW0T8C3</accession>
<dbReference type="PANTHER" id="PTHR46555">
    <property type="entry name" value="UBIQUITIN-LIKE PROTEIN 4A"/>
    <property type="match status" value="1"/>
</dbReference>
<proteinExistence type="predicted"/>
<organism evidence="5 6">
    <name type="scientific">Scylla paramamosain</name>
    <name type="common">Mud crab</name>
    <dbReference type="NCBI Taxonomy" id="85552"/>
    <lineage>
        <taxon>Eukaryota</taxon>
        <taxon>Metazoa</taxon>
        <taxon>Ecdysozoa</taxon>
        <taxon>Arthropoda</taxon>
        <taxon>Crustacea</taxon>
        <taxon>Multicrustacea</taxon>
        <taxon>Malacostraca</taxon>
        <taxon>Eumalacostraca</taxon>
        <taxon>Eucarida</taxon>
        <taxon>Decapoda</taxon>
        <taxon>Pleocyemata</taxon>
        <taxon>Brachyura</taxon>
        <taxon>Eubrachyura</taxon>
        <taxon>Portunoidea</taxon>
        <taxon>Portunidae</taxon>
        <taxon>Portuninae</taxon>
        <taxon>Scylla</taxon>
    </lineage>
</organism>
<evidence type="ECO:0000256" key="3">
    <source>
        <dbReference type="SAM" id="MobiDB-lite"/>
    </source>
</evidence>
<comment type="caution">
    <text evidence="5">The sequence shown here is derived from an EMBL/GenBank/DDBJ whole genome shotgun (WGS) entry which is preliminary data.</text>
</comment>
<sequence>MVVDVAIISSFCKIFNNKACSSKQRAEGRDVLSGRDLRTSPSRECSSRHNNTAPRHVRMRLTVKILQGSECTINVPETTKVGEVKTSVEQALNVPANSQRLVYKGKTLSDEMSLREVGVTDGGKIHLMVKKGEGVASNPPAPGSSKTPGSPPALDFFMQLDTFLAKHLTQEQTNKVVNEFRKNCQLMVDSMNFEDIERFAASNCTEF</sequence>
<dbReference type="GO" id="GO:0071816">
    <property type="term" value="P:tail-anchored membrane protein insertion into ER membrane"/>
    <property type="evidence" value="ECO:0007669"/>
    <property type="project" value="TreeGrafter"/>
</dbReference>
<name>A0AAW0T8C3_SCYPA</name>
<dbReference type="GO" id="GO:0006620">
    <property type="term" value="P:post-translational protein targeting to endoplasmic reticulum membrane"/>
    <property type="evidence" value="ECO:0007669"/>
    <property type="project" value="InterPro"/>
</dbReference>